<protein>
    <submittedName>
        <fullName evidence="1">SYT1 protein</fullName>
    </submittedName>
</protein>
<evidence type="ECO:0000313" key="2">
    <source>
        <dbReference type="Proteomes" id="UP000601435"/>
    </source>
</evidence>
<dbReference type="AlphaFoldDB" id="A0A812W0K1"/>
<organism evidence="1 2">
    <name type="scientific">Symbiodinium necroappetens</name>
    <dbReference type="NCBI Taxonomy" id="1628268"/>
    <lineage>
        <taxon>Eukaryota</taxon>
        <taxon>Sar</taxon>
        <taxon>Alveolata</taxon>
        <taxon>Dinophyceae</taxon>
        <taxon>Suessiales</taxon>
        <taxon>Symbiodiniaceae</taxon>
        <taxon>Symbiodinium</taxon>
    </lineage>
</organism>
<dbReference type="EMBL" id="CAJNJA010030791">
    <property type="protein sequence ID" value="CAE7648643.1"/>
    <property type="molecule type" value="Genomic_DNA"/>
</dbReference>
<evidence type="ECO:0000313" key="1">
    <source>
        <dbReference type="EMBL" id="CAE7648643.1"/>
    </source>
</evidence>
<dbReference type="OrthoDB" id="21330at2759"/>
<gene>
    <name evidence="1" type="primary">SYT1</name>
    <name evidence="1" type="ORF">SNEC2469_LOCUS18333</name>
</gene>
<comment type="caution">
    <text evidence="1">The sequence shown here is derived from an EMBL/GenBank/DDBJ whole genome shotgun (WGS) entry which is preliminary data.</text>
</comment>
<keyword evidence="2" id="KW-1185">Reference proteome</keyword>
<name>A0A812W0K1_9DINO</name>
<proteinExistence type="predicted"/>
<dbReference type="Proteomes" id="UP000601435">
    <property type="component" value="Unassembled WGS sequence"/>
</dbReference>
<reference evidence="1" key="1">
    <citation type="submission" date="2021-02" db="EMBL/GenBank/DDBJ databases">
        <authorList>
            <person name="Dougan E. K."/>
            <person name="Rhodes N."/>
            <person name="Thang M."/>
            <person name="Chan C."/>
        </authorList>
    </citation>
    <scope>NUCLEOTIDE SEQUENCE</scope>
</reference>
<sequence length="278" mass="32151">MYVRTIPNRCIEVDVCTRVYTASRCINVHTHVLTQNTPLQANDHIIYAEDFFDPETFAAIKEETDRLWRSEDVEANCNLDGKNRLGGYVLDHFPRNSSLYRLIYGNDPFRQWVSAVNAEGPMWPSDFPIEVREYGRQSRGMGCHPDLQMYKDTRETVAQARVQQNCLQVPRKDLEFAFTVDNDSRCNVSFWDAAGKLHLVQTKPNSIMMVGVNAATHCVSSTDGGTRTILKFIYVGDYRKSNEFWSYTTNECDEDNPNRQMLNDRRTLRLREARSLEL</sequence>
<accession>A0A812W0K1</accession>